<reference evidence="2 3" key="1">
    <citation type="submission" date="2023-12" db="EMBL/GenBank/DDBJ databases">
        <title>Novel species of the genus Arcicella isolated from rivers.</title>
        <authorList>
            <person name="Lu H."/>
        </authorList>
    </citation>
    <scope>NUCLEOTIDE SEQUENCE [LARGE SCALE GENOMIC DNA]</scope>
    <source>
        <strain evidence="2 3">DC25W</strain>
    </source>
</reference>
<keyword evidence="3" id="KW-1185">Reference proteome</keyword>
<proteinExistence type="predicted"/>
<evidence type="ECO:0000313" key="3">
    <source>
        <dbReference type="Proteomes" id="UP001302222"/>
    </source>
</evidence>
<evidence type="ECO:0000313" key="2">
    <source>
        <dbReference type="EMBL" id="MEA5426589.1"/>
    </source>
</evidence>
<feature type="transmembrane region" description="Helical" evidence="1">
    <location>
        <begin position="12"/>
        <end position="33"/>
    </location>
</feature>
<dbReference type="Proteomes" id="UP001302222">
    <property type="component" value="Unassembled WGS sequence"/>
</dbReference>
<organism evidence="2 3">
    <name type="scientific">Arcicella lustrica</name>
    <dbReference type="NCBI Taxonomy" id="2984196"/>
    <lineage>
        <taxon>Bacteria</taxon>
        <taxon>Pseudomonadati</taxon>
        <taxon>Bacteroidota</taxon>
        <taxon>Cytophagia</taxon>
        <taxon>Cytophagales</taxon>
        <taxon>Flectobacillaceae</taxon>
        <taxon>Arcicella</taxon>
    </lineage>
</organism>
<gene>
    <name evidence="2" type="ORF">VB798_08410</name>
</gene>
<comment type="caution">
    <text evidence="2">The sequence shown here is derived from an EMBL/GenBank/DDBJ whole genome shotgun (WGS) entry which is preliminary data.</text>
</comment>
<protein>
    <submittedName>
        <fullName evidence="2">Uncharacterized protein</fullName>
    </submittedName>
</protein>
<keyword evidence="1" id="KW-0472">Membrane</keyword>
<name>A0ABU5SH42_9BACT</name>
<keyword evidence="1" id="KW-1133">Transmembrane helix</keyword>
<dbReference type="RefSeq" id="WP_323257888.1">
    <property type="nucleotide sequence ID" value="NZ_JAYGIM010000006.1"/>
</dbReference>
<accession>A0ABU5SH42</accession>
<keyword evidence="1" id="KW-0812">Transmembrane</keyword>
<sequence>MKTQITSSTTRFIALIPPLAILLITAIGNPDLFKKKQQSKNQKIIPPSSIQKKI</sequence>
<dbReference type="EMBL" id="JAYGIM010000006">
    <property type="protein sequence ID" value="MEA5426589.1"/>
    <property type="molecule type" value="Genomic_DNA"/>
</dbReference>
<evidence type="ECO:0000256" key="1">
    <source>
        <dbReference type="SAM" id="Phobius"/>
    </source>
</evidence>